<protein>
    <submittedName>
        <fullName evidence="5">Transcriptional regulator, AraC family</fullName>
    </submittedName>
</protein>
<dbReference type="KEGG" id="tin:Tint_2703"/>
<dbReference type="SUPFAM" id="SSF51215">
    <property type="entry name" value="Regulatory protein AraC"/>
    <property type="match status" value="1"/>
</dbReference>
<keyword evidence="3" id="KW-0804">Transcription</keyword>
<dbReference type="SUPFAM" id="SSF46689">
    <property type="entry name" value="Homeodomain-like"/>
    <property type="match status" value="2"/>
</dbReference>
<dbReference type="InterPro" id="IPR018060">
    <property type="entry name" value="HTH_AraC"/>
</dbReference>
<accession>D5X6P7</accession>
<dbReference type="PANTHER" id="PTHR46796">
    <property type="entry name" value="HTH-TYPE TRANSCRIPTIONAL ACTIVATOR RHAS-RELATED"/>
    <property type="match status" value="1"/>
</dbReference>
<evidence type="ECO:0000256" key="1">
    <source>
        <dbReference type="ARBA" id="ARBA00023015"/>
    </source>
</evidence>
<dbReference type="GO" id="GO:0043565">
    <property type="term" value="F:sequence-specific DNA binding"/>
    <property type="evidence" value="ECO:0007669"/>
    <property type="project" value="InterPro"/>
</dbReference>
<name>D5X6P7_THIK1</name>
<evidence type="ECO:0000259" key="4">
    <source>
        <dbReference type="PROSITE" id="PS01124"/>
    </source>
</evidence>
<dbReference type="SMART" id="SM00342">
    <property type="entry name" value="HTH_ARAC"/>
    <property type="match status" value="1"/>
</dbReference>
<reference evidence="5" key="1">
    <citation type="submission" date="2010-04" db="EMBL/GenBank/DDBJ databases">
        <title>Complete sequence of Thiomonas intermedia K12.</title>
        <authorList>
            <consortium name="US DOE Joint Genome Institute"/>
            <person name="Lucas S."/>
            <person name="Copeland A."/>
            <person name="Lapidus A."/>
            <person name="Cheng J.-F."/>
            <person name="Bruce D."/>
            <person name="Goodwin L."/>
            <person name="Pitluck S."/>
            <person name="Davenport K."/>
            <person name="Detter J.C."/>
            <person name="Han C."/>
            <person name="Tapia R."/>
            <person name="Land M."/>
            <person name="Hauser L."/>
            <person name="Kyrpides N."/>
            <person name="Ovchinnikova G."/>
            <person name="Kerfeld C.A."/>
            <person name="Cannon G.C."/>
            <person name="Heinhorst S."/>
            <person name="Woyke T."/>
        </authorList>
    </citation>
    <scope>NUCLEOTIDE SEQUENCE [LARGE SCALE GENOMIC DNA]</scope>
    <source>
        <strain evidence="5">K12</strain>
    </source>
</reference>
<dbReference type="STRING" id="75379.Tint_2703"/>
<evidence type="ECO:0000313" key="5">
    <source>
        <dbReference type="EMBL" id="ADG32044.1"/>
    </source>
</evidence>
<dbReference type="Gene3D" id="1.10.10.60">
    <property type="entry name" value="Homeodomain-like"/>
    <property type="match status" value="2"/>
</dbReference>
<gene>
    <name evidence="5" type="ordered locus">Tint_2703</name>
</gene>
<dbReference type="BioCyc" id="TINT75379:TINT_RS13530-MONOMER"/>
<dbReference type="PANTHER" id="PTHR46796:SF2">
    <property type="entry name" value="TRANSCRIPTIONAL REGULATORY PROTEIN"/>
    <property type="match status" value="1"/>
</dbReference>
<dbReference type="HOGENOM" id="CLU_000445_88_16_4"/>
<dbReference type="EMBL" id="CP002021">
    <property type="protein sequence ID" value="ADG32044.1"/>
    <property type="molecule type" value="Genomic_DNA"/>
</dbReference>
<evidence type="ECO:0000256" key="3">
    <source>
        <dbReference type="ARBA" id="ARBA00023163"/>
    </source>
</evidence>
<keyword evidence="1" id="KW-0805">Transcription regulation</keyword>
<dbReference type="PROSITE" id="PS01124">
    <property type="entry name" value="HTH_ARAC_FAMILY_2"/>
    <property type="match status" value="1"/>
</dbReference>
<dbReference type="Pfam" id="PF12833">
    <property type="entry name" value="HTH_18"/>
    <property type="match status" value="1"/>
</dbReference>
<dbReference type="InterPro" id="IPR009057">
    <property type="entry name" value="Homeodomain-like_sf"/>
</dbReference>
<dbReference type="eggNOG" id="COG2207">
    <property type="taxonomic scope" value="Bacteria"/>
</dbReference>
<proteinExistence type="predicted"/>
<evidence type="ECO:0000256" key="2">
    <source>
        <dbReference type="ARBA" id="ARBA00023125"/>
    </source>
</evidence>
<dbReference type="GO" id="GO:0003700">
    <property type="term" value="F:DNA-binding transcription factor activity"/>
    <property type="evidence" value="ECO:0007669"/>
    <property type="project" value="InterPro"/>
</dbReference>
<dbReference type="InterPro" id="IPR050204">
    <property type="entry name" value="AraC_XylS_family_regulators"/>
</dbReference>
<feature type="domain" description="HTH araC/xylS-type" evidence="4">
    <location>
        <begin position="178"/>
        <end position="275"/>
    </location>
</feature>
<dbReference type="InterPro" id="IPR003313">
    <property type="entry name" value="AraC-bd"/>
</dbReference>
<sequence>MSSPAIAPQTESARMHIAPDFAGMELLTARYVHHRFAPHVHDTFVVALIEQGSERFRCRRAEGVANAGSIIVIPPAEVHTGQSGGESGWSYRALYPAPQKLGELMAELRDGDARLPVFDRVVFDDPALFRALQGLHAVLIACRDPLLRSCAWREAMTPLLRYAGVVEPATGREDAAVRRAQELLRADFEAALTLDDLARAVGLSPWHLNRVFSRSVGLPPHAWRNQWRLAQAKRLLRGGLSPAEVAASLGFADQSHLHRLFKRAFGVTPGGYLQSKNVQDRIEPCR</sequence>
<keyword evidence="2" id="KW-0238">DNA-binding</keyword>
<organism evidence="5">
    <name type="scientific">Thiomonas intermedia (strain K12)</name>
    <name type="common">Thiobacillus intermedius</name>
    <dbReference type="NCBI Taxonomy" id="75379"/>
    <lineage>
        <taxon>Bacteria</taxon>
        <taxon>Pseudomonadati</taxon>
        <taxon>Pseudomonadota</taxon>
        <taxon>Betaproteobacteria</taxon>
        <taxon>Burkholderiales</taxon>
        <taxon>Thiomonas</taxon>
    </lineage>
</organism>
<dbReference type="Pfam" id="PF02311">
    <property type="entry name" value="AraC_binding"/>
    <property type="match status" value="1"/>
</dbReference>
<dbReference type="AlphaFoldDB" id="D5X6P7"/>
<dbReference type="InterPro" id="IPR037923">
    <property type="entry name" value="HTH-like"/>
</dbReference>